<dbReference type="InterPro" id="IPR036259">
    <property type="entry name" value="MFS_trans_sf"/>
</dbReference>
<dbReference type="PROSITE" id="PS50850">
    <property type="entry name" value="MFS"/>
    <property type="match status" value="1"/>
</dbReference>
<feature type="transmembrane region" description="Helical" evidence="6">
    <location>
        <begin position="353"/>
        <end position="373"/>
    </location>
</feature>
<dbReference type="PANTHER" id="PTHR43702">
    <property type="entry name" value="L-FUCOSE-PROTON SYMPORTER"/>
    <property type="match status" value="1"/>
</dbReference>
<organism evidence="8 9">
    <name type="scientific">Phocaeicola salanitronis (strain DSM 18170 / JCM 13657 / CCUG 60908 / BL78)</name>
    <name type="common">Bacteroides salanitronis</name>
    <dbReference type="NCBI Taxonomy" id="667015"/>
    <lineage>
        <taxon>Bacteria</taxon>
        <taxon>Pseudomonadati</taxon>
        <taxon>Bacteroidota</taxon>
        <taxon>Bacteroidia</taxon>
        <taxon>Bacteroidales</taxon>
        <taxon>Bacteroidaceae</taxon>
        <taxon>Phocaeicola</taxon>
    </lineage>
</organism>
<evidence type="ECO:0000256" key="5">
    <source>
        <dbReference type="ARBA" id="ARBA00023136"/>
    </source>
</evidence>
<feature type="transmembrane region" description="Helical" evidence="6">
    <location>
        <begin position="228"/>
        <end position="252"/>
    </location>
</feature>
<dbReference type="CDD" id="cd17394">
    <property type="entry name" value="MFS_FucP_like"/>
    <property type="match status" value="1"/>
</dbReference>
<keyword evidence="5 6" id="KW-0472">Membrane</keyword>
<keyword evidence="2" id="KW-1003">Cell membrane</keyword>
<dbReference type="InterPro" id="IPR020846">
    <property type="entry name" value="MFS_dom"/>
</dbReference>
<feature type="transmembrane region" description="Helical" evidence="6">
    <location>
        <begin position="379"/>
        <end position="400"/>
    </location>
</feature>
<keyword evidence="9" id="KW-1185">Reference proteome</keyword>
<feature type="domain" description="Major facilitator superfamily (MFS) profile" evidence="7">
    <location>
        <begin position="19"/>
        <end position="404"/>
    </location>
</feature>
<feature type="transmembrane region" description="Helical" evidence="6">
    <location>
        <begin position="57"/>
        <end position="77"/>
    </location>
</feature>
<feature type="transmembrane region" description="Helical" evidence="6">
    <location>
        <begin position="321"/>
        <end position="341"/>
    </location>
</feature>
<dbReference type="KEGG" id="bsa:Bacsa_0233"/>
<dbReference type="eggNOG" id="COG0738">
    <property type="taxonomic scope" value="Bacteria"/>
</dbReference>
<dbReference type="OrthoDB" id="9795150at2"/>
<gene>
    <name evidence="8" type="ordered locus">Bacsa_0233</name>
</gene>
<dbReference type="InterPro" id="IPR011701">
    <property type="entry name" value="MFS"/>
</dbReference>
<evidence type="ECO:0000256" key="4">
    <source>
        <dbReference type="ARBA" id="ARBA00022989"/>
    </source>
</evidence>
<feature type="transmembrane region" description="Helical" evidence="6">
    <location>
        <begin position="16"/>
        <end position="37"/>
    </location>
</feature>
<evidence type="ECO:0000313" key="9">
    <source>
        <dbReference type="Proteomes" id="UP000007486"/>
    </source>
</evidence>
<feature type="transmembrane region" description="Helical" evidence="6">
    <location>
        <begin position="109"/>
        <end position="134"/>
    </location>
</feature>
<reference evidence="8 9" key="1">
    <citation type="journal article" date="2011" name="Stand. Genomic Sci.">
        <title>Complete genome sequence of Bacteroides salanitronis type strain (BL78).</title>
        <authorList>
            <person name="Gronow S."/>
            <person name="Held B."/>
            <person name="Lucas S."/>
            <person name="Lapidus A."/>
            <person name="Del Rio T.G."/>
            <person name="Nolan M."/>
            <person name="Tice H."/>
            <person name="Deshpande S."/>
            <person name="Cheng J.F."/>
            <person name="Pitluck S."/>
            <person name="Liolios K."/>
            <person name="Pagani I."/>
            <person name="Ivanova N."/>
            <person name="Mavromatis K."/>
            <person name="Pati A."/>
            <person name="Tapia R."/>
            <person name="Han C."/>
            <person name="Goodwin L."/>
            <person name="Chen A."/>
            <person name="Palaniappan K."/>
            <person name="Land M."/>
            <person name="Hauser L."/>
            <person name="Chang Y.J."/>
            <person name="Jeffries C.D."/>
            <person name="Brambilla E.M."/>
            <person name="Rohde M."/>
            <person name="Goker M."/>
            <person name="Detter J.C."/>
            <person name="Woyke T."/>
            <person name="Bristow J."/>
            <person name="Markowitz V."/>
            <person name="Hugenholtz P."/>
            <person name="Kyrpides N.C."/>
            <person name="Klenk H.P."/>
            <person name="Eisen J.A."/>
        </authorList>
    </citation>
    <scope>NUCLEOTIDE SEQUENCE [LARGE SCALE GENOMIC DNA]</scope>
    <source>
        <strain evidence="8 9">DSM 18170</strain>
    </source>
</reference>
<evidence type="ECO:0000256" key="3">
    <source>
        <dbReference type="ARBA" id="ARBA00022692"/>
    </source>
</evidence>
<dbReference type="Gene3D" id="1.20.1250.20">
    <property type="entry name" value="MFS general substrate transporter like domains"/>
    <property type="match status" value="2"/>
</dbReference>
<feature type="transmembrane region" description="Helical" evidence="6">
    <location>
        <begin position="295"/>
        <end position="315"/>
    </location>
</feature>
<protein>
    <submittedName>
        <fullName evidence="8">L-fucose transporter</fullName>
    </submittedName>
</protein>
<feature type="transmembrane region" description="Helical" evidence="6">
    <location>
        <begin position="264"/>
        <end position="283"/>
    </location>
</feature>
<dbReference type="HOGENOM" id="CLU_028452_0_1_10"/>
<dbReference type="SUPFAM" id="SSF103473">
    <property type="entry name" value="MFS general substrate transporter"/>
    <property type="match status" value="1"/>
</dbReference>
<sequence length="410" mass="44440">MKPKIKLVQTSDGTNYLVPFILITTLFFLWGFAHSILDVLNKHFQDALSISKTHSALIQAVVYGGYFLMAMPAGEIIRRCGYRTGVVTGLLLYGTGALMFIPGEQIMSFPFFLLSLFIIGCGLTCLETAANPYVTVLGEKESAERRINLAQSFNGLGWICGPLIGGLFIFTANEKESSVAMPYAIIGTLVLLAAILFSRIHLPEIKAEDPAAVARTGTKRSLWSHGNFVFGLIALFFYVAAQTGINSFFINYVTEHGSISPREAALWLSFAGMGLFMAGRMAGSWAMGFIRSERLLACVSIGGILSMSIVMAGLGTVSISAFFFCFLCESIMFPTIFALAIRGVGGHTKRASSYLIMSIVGGAVAPIIMGYIADTVNTATGFIVPLLCFIIIAAYAFYLLRQRRHTDFAG</sequence>
<name>F0R671_PHOSB</name>
<evidence type="ECO:0000313" key="8">
    <source>
        <dbReference type="EMBL" id="ADY34844.1"/>
    </source>
</evidence>
<feature type="transmembrane region" description="Helical" evidence="6">
    <location>
        <begin position="84"/>
        <end position="103"/>
    </location>
</feature>
<comment type="subcellular location">
    <subcellularLocation>
        <location evidence="1">Cell inner membrane</location>
        <topology evidence="1">Multi-pass membrane protein</topology>
    </subcellularLocation>
</comment>
<dbReference type="Proteomes" id="UP000007486">
    <property type="component" value="Chromosome"/>
</dbReference>
<evidence type="ECO:0000256" key="2">
    <source>
        <dbReference type="ARBA" id="ARBA00022475"/>
    </source>
</evidence>
<dbReference type="PANTHER" id="PTHR43702:SF3">
    <property type="entry name" value="PROTEIN TSGA"/>
    <property type="match status" value="1"/>
</dbReference>
<dbReference type="EMBL" id="CP002530">
    <property type="protein sequence ID" value="ADY34844.1"/>
    <property type="molecule type" value="Genomic_DNA"/>
</dbReference>
<feature type="transmembrane region" description="Helical" evidence="6">
    <location>
        <begin position="155"/>
        <end position="173"/>
    </location>
</feature>
<evidence type="ECO:0000256" key="1">
    <source>
        <dbReference type="ARBA" id="ARBA00004429"/>
    </source>
</evidence>
<proteinExistence type="predicted"/>
<dbReference type="GO" id="GO:0022857">
    <property type="term" value="F:transmembrane transporter activity"/>
    <property type="evidence" value="ECO:0007669"/>
    <property type="project" value="InterPro"/>
</dbReference>
<dbReference type="STRING" id="667015.Bacsa_0233"/>
<dbReference type="AlphaFoldDB" id="F0R671"/>
<dbReference type="Pfam" id="PF07690">
    <property type="entry name" value="MFS_1"/>
    <property type="match status" value="1"/>
</dbReference>
<dbReference type="RefSeq" id="WP_013616306.1">
    <property type="nucleotide sequence ID" value="NC_015164.1"/>
</dbReference>
<evidence type="ECO:0000256" key="6">
    <source>
        <dbReference type="SAM" id="Phobius"/>
    </source>
</evidence>
<accession>F0R671</accession>
<evidence type="ECO:0000259" key="7">
    <source>
        <dbReference type="PROSITE" id="PS50850"/>
    </source>
</evidence>
<keyword evidence="4 6" id="KW-1133">Transmembrane helix</keyword>
<dbReference type="GO" id="GO:0005886">
    <property type="term" value="C:plasma membrane"/>
    <property type="evidence" value="ECO:0007669"/>
    <property type="project" value="UniProtKB-SubCell"/>
</dbReference>
<keyword evidence="3 6" id="KW-0812">Transmembrane</keyword>
<dbReference type="InterPro" id="IPR050375">
    <property type="entry name" value="MFS_TsgA-like"/>
</dbReference>
<feature type="transmembrane region" description="Helical" evidence="6">
    <location>
        <begin position="179"/>
        <end position="197"/>
    </location>
</feature>